<sequence>MTTPHGTEQATEALENGFDNLIHAPVRLRICATLDHAREVEFSALLTLLDISKSALSKHISLLTDAGYVTQRRAVRDTRQRVWLRLTDTGRSAYRGHVAALHRIVGDPQG</sequence>
<dbReference type="InterPro" id="IPR036388">
    <property type="entry name" value="WH-like_DNA-bd_sf"/>
</dbReference>
<evidence type="ECO:0000313" key="2">
    <source>
        <dbReference type="EMBL" id="MFD2416645.1"/>
    </source>
</evidence>
<dbReference type="InterPro" id="IPR011991">
    <property type="entry name" value="ArsR-like_HTH"/>
</dbReference>
<dbReference type="Gene3D" id="1.10.10.10">
    <property type="entry name" value="Winged helix-like DNA-binding domain superfamily/Winged helix DNA-binding domain"/>
    <property type="match status" value="1"/>
</dbReference>
<feature type="domain" description="HTH arsR-type" evidence="1">
    <location>
        <begin position="21"/>
        <end position="107"/>
    </location>
</feature>
<accession>A0ABW5FPT5</accession>
<evidence type="ECO:0000259" key="1">
    <source>
        <dbReference type="SMART" id="SM00418"/>
    </source>
</evidence>
<gene>
    <name evidence="2" type="ORF">ACFSXZ_09945</name>
</gene>
<proteinExistence type="predicted"/>
<dbReference type="InterPro" id="IPR027395">
    <property type="entry name" value="WH_DNA-bd_dom"/>
</dbReference>
<dbReference type="RefSeq" id="WP_378263622.1">
    <property type="nucleotide sequence ID" value="NZ_JBHUKR010000006.1"/>
</dbReference>
<dbReference type="InterPro" id="IPR036390">
    <property type="entry name" value="WH_DNA-bd_sf"/>
</dbReference>
<dbReference type="PANTHER" id="PTHR37318">
    <property type="entry name" value="BSL7504 PROTEIN"/>
    <property type="match status" value="1"/>
</dbReference>
<name>A0ABW5FPT5_9PSEU</name>
<dbReference type="InterPro" id="IPR001845">
    <property type="entry name" value="HTH_ArsR_DNA-bd_dom"/>
</dbReference>
<organism evidence="2 3">
    <name type="scientific">Amycolatopsis pigmentata</name>
    <dbReference type="NCBI Taxonomy" id="450801"/>
    <lineage>
        <taxon>Bacteria</taxon>
        <taxon>Bacillati</taxon>
        <taxon>Actinomycetota</taxon>
        <taxon>Actinomycetes</taxon>
        <taxon>Pseudonocardiales</taxon>
        <taxon>Pseudonocardiaceae</taxon>
        <taxon>Amycolatopsis</taxon>
    </lineage>
</organism>
<keyword evidence="3" id="KW-1185">Reference proteome</keyword>
<dbReference type="PANTHER" id="PTHR37318:SF1">
    <property type="entry name" value="BSL7504 PROTEIN"/>
    <property type="match status" value="1"/>
</dbReference>
<dbReference type="SMART" id="SM00418">
    <property type="entry name" value="HTH_ARSR"/>
    <property type="match status" value="1"/>
</dbReference>
<dbReference type="Pfam" id="PF13601">
    <property type="entry name" value="HTH_34"/>
    <property type="match status" value="1"/>
</dbReference>
<protein>
    <submittedName>
        <fullName evidence="2">Transcriptional regulator</fullName>
    </submittedName>
</protein>
<comment type="caution">
    <text evidence="2">The sequence shown here is derived from an EMBL/GenBank/DDBJ whole genome shotgun (WGS) entry which is preliminary data.</text>
</comment>
<evidence type="ECO:0000313" key="3">
    <source>
        <dbReference type="Proteomes" id="UP001597417"/>
    </source>
</evidence>
<dbReference type="Proteomes" id="UP001597417">
    <property type="component" value="Unassembled WGS sequence"/>
</dbReference>
<dbReference type="CDD" id="cd00090">
    <property type="entry name" value="HTH_ARSR"/>
    <property type="match status" value="1"/>
</dbReference>
<dbReference type="SUPFAM" id="SSF46785">
    <property type="entry name" value="Winged helix' DNA-binding domain"/>
    <property type="match status" value="1"/>
</dbReference>
<dbReference type="EMBL" id="JBHUKR010000006">
    <property type="protein sequence ID" value="MFD2416645.1"/>
    <property type="molecule type" value="Genomic_DNA"/>
</dbReference>
<reference evidence="3" key="1">
    <citation type="journal article" date="2019" name="Int. J. Syst. Evol. Microbiol.">
        <title>The Global Catalogue of Microorganisms (GCM) 10K type strain sequencing project: providing services to taxonomists for standard genome sequencing and annotation.</title>
        <authorList>
            <consortium name="The Broad Institute Genomics Platform"/>
            <consortium name="The Broad Institute Genome Sequencing Center for Infectious Disease"/>
            <person name="Wu L."/>
            <person name="Ma J."/>
        </authorList>
    </citation>
    <scope>NUCLEOTIDE SEQUENCE [LARGE SCALE GENOMIC DNA]</scope>
    <source>
        <strain evidence="3">CGMCC 4.7645</strain>
    </source>
</reference>